<evidence type="ECO:0000256" key="2">
    <source>
        <dbReference type="ARBA" id="ARBA00005942"/>
    </source>
</evidence>
<evidence type="ECO:0000256" key="1">
    <source>
        <dbReference type="ARBA" id="ARBA00004123"/>
    </source>
</evidence>
<keyword evidence="3" id="KW-0805">Transcription regulation</keyword>
<name>A0A448YN10_BRENA</name>
<dbReference type="STRING" id="13370.A0A448YN10"/>
<comment type="subcellular location">
    <subcellularLocation>
        <location evidence="1">Nucleus</location>
    </subcellularLocation>
</comment>
<dbReference type="InParanoid" id="A0A448YN10"/>
<dbReference type="Pfam" id="PF06179">
    <property type="entry name" value="Med22"/>
    <property type="match status" value="1"/>
</dbReference>
<proteinExistence type="inferred from homology"/>
<comment type="similarity">
    <text evidence="2">Belongs to the Mediator complex subunit 22 family.</text>
</comment>
<dbReference type="AlphaFoldDB" id="A0A448YN10"/>
<reference evidence="6 7" key="1">
    <citation type="submission" date="2018-12" db="EMBL/GenBank/DDBJ databases">
        <authorList>
            <person name="Tiukova I."/>
            <person name="Dainat J."/>
        </authorList>
    </citation>
    <scope>NUCLEOTIDE SEQUENCE [LARGE SCALE GENOMIC DNA]</scope>
</reference>
<organism evidence="6 7">
    <name type="scientific">Brettanomyces naardenensis</name>
    <name type="common">Yeast</name>
    <dbReference type="NCBI Taxonomy" id="13370"/>
    <lineage>
        <taxon>Eukaryota</taxon>
        <taxon>Fungi</taxon>
        <taxon>Dikarya</taxon>
        <taxon>Ascomycota</taxon>
        <taxon>Saccharomycotina</taxon>
        <taxon>Pichiomycetes</taxon>
        <taxon>Pichiales</taxon>
        <taxon>Pichiaceae</taxon>
        <taxon>Brettanomyces</taxon>
    </lineage>
</organism>
<dbReference type="GO" id="GO:0016592">
    <property type="term" value="C:mediator complex"/>
    <property type="evidence" value="ECO:0007669"/>
    <property type="project" value="InterPro"/>
</dbReference>
<protein>
    <submittedName>
        <fullName evidence="6">DEKNAAC103307</fullName>
    </submittedName>
</protein>
<dbReference type="InterPro" id="IPR009332">
    <property type="entry name" value="Med22"/>
</dbReference>
<evidence type="ECO:0000313" key="7">
    <source>
        <dbReference type="Proteomes" id="UP000290900"/>
    </source>
</evidence>
<evidence type="ECO:0000313" key="6">
    <source>
        <dbReference type="EMBL" id="VEU22253.1"/>
    </source>
</evidence>
<dbReference type="FunCoup" id="A0A448YN10">
    <property type="interactions" value="138"/>
</dbReference>
<evidence type="ECO:0000256" key="5">
    <source>
        <dbReference type="ARBA" id="ARBA00023242"/>
    </source>
</evidence>
<keyword evidence="5" id="KW-0539">Nucleus</keyword>
<keyword evidence="7" id="KW-1185">Reference proteome</keyword>
<dbReference type="Gene3D" id="6.10.280.160">
    <property type="entry name" value="Mediator of RNA polymerase II transcription subunit 22"/>
    <property type="match status" value="1"/>
</dbReference>
<dbReference type="OrthoDB" id="203279at2759"/>
<gene>
    <name evidence="6" type="ORF">BRENAR_LOCUS2984</name>
</gene>
<dbReference type="GO" id="GO:0003712">
    <property type="term" value="F:transcription coregulator activity"/>
    <property type="evidence" value="ECO:0007669"/>
    <property type="project" value="InterPro"/>
</dbReference>
<dbReference type="EMBL" id="CAACVR010000022">
    <property type="protein sequence ID" value="VEU22253.1"/>
    <property type="molecule type" value="Genomic_DNA"/>
</dbReference>
<evidence type="ECO:0000256" key="3">
    <source>
        <dbReference type="ARBA" id="ARBA00023015"/>
    </source>
</evidence>
<evidence type="ECO:0000256" key="4">
    <source>
        <dbReference type="ARBA" id="ARBA00023163"/>
    </source>
</evidence>
<accession>A0A448YN10</accession>
<keyword evidence="4" id="KW-0804">Transcription</keyword>
<sequence>MSNLLSKFDNNVELLLAKFQEICTLSTVENKDYEVQSVESLQIESDGWTIIRIAEELLSVTRTLKESWILGQAKNTDPDKDPNDFSDAQLYDLYEKVNRLLDELASDA</sequence>
<dbReference type="GO" id="GO:0006357">
    <property type="term" value="P:regulation of transcription by RNA polymerase II"/>
    <property type="evidence" value="ECO:0007669"/>
    <property type="project" value="InterPro"/>
</dbReference>
<dbReference type="Proteomes" id="UP000290900">
    <property type="component" value="Unassembled WGS sequence"/>
</dbReference>